<dbReference type="EMBL" id="CP025120">
    <property type="protein sequence ID" value="AUD79226.1"/>
    <property type="molecule type" value="Genomic_DNA"/>
</dbReference>
<dbReference type="InterPro" id="IPR007329">
    <property type="entry name" value="FMN-bd"/>
</dbReference>
<feature type="domain" description="FMN-binding" evidence="2">
    <location>
        <begin position="92"/>
        <end position="172"/>
    </location>
</feature>
<proteinExistence type="predicted"/>
<feature type="signal peptide" evidence="1">
    <location>
        <begin position="1"/>
        <end position="24"/>
    </location>
</feature>
<name>A0A2K9AFQ8_9GAMM</name>
<dbReference type="Pfam" id="PF04205">
    <property type="entry name" value="FMN_bind"/>
    <property type="match status" value="1"/>
</dbReference>
<keyword evidence="4" id="KW-1185">Reference proteome</keyword>
<sequence>MMKNKRLITILLGLAVFISMTANAQVYITQQEFLAQRFKHVKSDQKPKVETLWLDQSLQDSLTGILGHPYPKLRLRYWKLDNQTVWFLDEIGKERPITFGVSVIDNRIDKIEVIEFRESRGYEIHMETFSRQFDDLSLTEDNDLNGHIDGITGATMSVSAMKKIARAGLLLHRLTTEG</sequence>
<protein>
    <submittedName>
        <fullName evidence="3">FMN-binding protein</fullName>
    </submittedName>
</protein>
<feature type="chain" id="PRO_5014933956" evidence="1">
    <location>
        <begin position="25"/>
        <end position="178"/>
    </location>
</feature>
<dbReference type="AlphaFoldDB" id="A0A2K9AFQ8"/>
<evidence type="ECO:0000256" key="1">
    <source>
        <dbReference type="SAM" id="SignalP"/>
    </source>
</evidence>
<evidence type="ECO:0000259" key="2">
    <source>
        <dbReference type="SMART" id="SM00900"/>
    </source>
</evidence>
<gene>
    <name evidence="3" type="ORF">CW740_08200</name>
</gene>
<dbReference type="OrthoDB" id="9778782at2"/>
<keyword evidence="1" id="KW-0732">Signal</keyword>
<dbReference type="GO" id="GO:0010181">
    <property type="term" value="F:FMN binding"/>
    <property type="evidence" value="ECO:0007669"/>
    <property type="project" value="InterPro"/>
</dbReference>
<reference evidence="3 4" key="1">
    <citation type="submission" date="2017-12" db="EMBL/GenBank/DDBJ databases">
        <title>Kangiella profundi FT102 completed genome.</title>
        <authorList>
            <person name="Xu J."/>
            <person name="Wang J."/>
            <person name="Lu Y."/>
        </authorList>
    </citation>
    <scope>NUCLEOTIDE SEQUENCE [LARGE SCALE GENOMIC DNA]</scope>
    <source>
        <strain evidence="3 4">FT102</strain>
    </source>
</reference>
<dbReference type="GO" id="GO:0016020">
    <property type="term" value="C:membrane"/>
    <property type="evidence" value="ECO:0007669"/>
    <property type="project" value="InterPro"/>
</dbReference>
<evidence type="ECO:0000313" key="4">
    <source>
        <dbReference type="Proteomes" id="UP000232693"/>
    </source>
</evidence>
<accession>A0A2K9AFQ8</accession>
<organism evidence="3 4">
    <name type="scientific">Kangiella profundi</name>
    <dbReference type="NCBI Taxonomy" id="1561924"/>
    <lineage>
        <taxon>Bacteria</taxon>
        <taxon>Pseudomonadati</taxon>
        <taxon>Pseudomonadota</taxon>
        <taxon>Gammaproteobacteria</taxon>
        <taxon>Kangiellales</taxon>
        <taxon>Kangiellaceae</taxon>
        <taxon>Kangiella</taxon>
    </lineage>
</organism>
<dbReference type="KEGG" id="kpd:CW740_08200"/>
<dbReference type="Proteomes" id="UP000232693">
    <property type="component" value="Chromosome"/>
</dbReference>
<evidence type="ECO:0000313" key="3">
    <source>
        <dbReference type="EMBL" id="AUD79226.1"/>
    </source>
</evidence>
<dbReference type="SMART" id="SM00900">
    <property type="entry name" value="FMN_bind"/>
    <property type="match status" value="1"/>
</dbReference>